<dbReference type="EMBL" id="KZ825499">
    <property type="protein sequence ID" value="PYI31802.1"/>
    <property type="molecule type" value="Genomic_DNA"/>
</dbReference>
<dbReference type="InterPro" id="IPR045518">
    <property type="entry name" value="2EXR"/>
</dbReference>
<dbReference type="AlphaFoldDB" id="A0A2V5I9L2"/>
<reference evidence="2 3" key="1">
    <citation type="submission" date="2018-02" db="EMBL/GenBank/DDBJ databases">
        <title>The genomes of Aspergillus section Nigri reveals drivers in fungal speciation.</title>
        <authorList>
            <consortium name="DOE Joint Genome Institute"/>
            <person name="Vesth T.C."/>
            <person name="Nybo J."/>
            <person name="Theobald S."/>
            <person name="Brandl J."/>
            <person name="Frisvad J.C."/>
            <person name="Nielsen K.F."/>
            <person name="Lyhne E.K."/>
            <person name="Kogle M.E."/>
            <person name="Kuo A."/>
            <person name="Riley R."/>
            <person name="Clum A."/>
            <person name="Nolan M."/>
            <person name="Lipzen A."/>
            <person name="Salamov A."/>
            <person name="Henrissat B."/>
            <person name="Wiebenga A."/>
            <person name="De vries R.P."/>
            <person name="Grigoriev I.V."/>
            <person name="Mortensen U.H."/>
            <person name="Andersen M.R."/>
            <person name="Baker S.E."/>
        </authorList>
    </citation>
    <scope>NUCLEOTIDE SEQUENCE [LARGE SCALE GENOMIC DNA]</scope>
    <source>
        <strain evidence="2 3">CBS 114.80</strain>
    </source>
</reference>
<accession>A0A2V5I9L2</accession>
<evidence type="ECO:0000259" key="1">
    <source>
        <dbReference type="Pfam" id="PF20150"/>
    </source>
</evidence>
<name>A0A2V5I9L2_9EURO</name>
<gene>
    <name evidence="2" type="ORF">BP00DRAFT_425393</name>
</gene>
<dbReference type="Pfam" id="PF20150">
    <property type="entry name" value="2EXR"/>
    <property type="match status" value="1"/>
</dbReference>
<evidence type="ECO:0000313" key="2">
    <source>
        <dbReference type="EMBL" id="PYI31802.1"/>
    </source>
</evidence>
<proteinExistence type="predicted"/>
<evidence type="ECO:0000313" key="3">
    <source>
        <dbReference type="Proteomes" id="UP000248817"/>
    </source>
</evidence>
<protein>
    <recommendedName>
        <fullName evidence="1">2EXR domain-containing protein</fullName>
    </recommendedName>
</protein>
<dbReference type="Proteomes" id="UP000248817">
    <property type="component" value="Unassembled WGS sequence"/>
</dbReference>
<feature type="domain" description="2EXR" evidence="1">
    <location>
        <begin position="3"/>
        <end position="113"/>
    </location>
</feature>
<keyword evidence="3" id="KW-1185">Reference proteome</keyword>
<sequence>MGFSKFRYLPAELRIHIWEDSLPQKLGRPIYRWREGCWQLSPCDPNTGAGQPKLEFRHTLLHNIRIDLPQFLVDQEARAIALRWLQRQGATITVDPAQQPLTVARVFNPMHDALYVCSGASEDYLNFILEPHERLEELDGRSVTTIPPAVRHIALARELFVNSAGLFHDIFHHFRHIQTVYVMEDVPPELDQQTRDKLQDWWELERTTGVSISWDFTRDRFTRPLSEAADDQRLWGLLNRASVGLRREFSPELQAVFEVYPVVAVRRGAQTPSLAE</sequence>
<organism evidence="2 3">
    <name type="scientific">Aspergillus indologenus CBS 114.80</name>
    <dbReference type="NCBI Taxonomy" id="1450541"/>
    <lineage>
        <taxon>Eukaryota</taxon>
        <taxon>Fungi</taxon>
        <taxon>Dikarya</taxon>
        <taxon>Ascomycota</taxon>
        <taxon>Pezizomycotina</taxon>
        <taxon>Eurotiomycetes</taxon>
        <taxon>Eurotiomycetidae</taxon>
        <taxon>Eurotiales</taxon>
        <taxon>Aspergillaceae</taxon>
        <taxon>Aspergillus</taxon>
        <taxon>Aspergillus subgen. Circumdati</taxon>
    </lineage>
</organism>